<evidence type="ECO:0000256" key="6">
    <source>
        <dbReference type="ARBA" id="ARBA00022691"/>
    </source>
</evidence>
<dbReference type="GO" id="GO:0005737">
    <property type="term" value="C:cytoplasm"/>
    <property type="evidence" value="ECO:0007669"/>
    <property type="project" value="TreeGrafter"/>
</dbReference>
<dbReference type="AlphaFoldDB" id="A0A3B3ZI29"/>
<evidence type="ECO:0000256" key="11">
    <source>
        <dbReference type="ARBA" id="ARBA00029981"/>
    </source>
</evidence>
<comment type="catalytic activity">
    <reaction evidence="13">
        <text>small RNA 3'-end nucleotide + S-adenosyl-L-methionine = small RNA 3'-end 2'-O-methylnucleotide + S-adenosyl-L-homocysteine + H(+)</text>
        <dbReference type="Rhea" id="RHEA:37887"/>
        <dbReference type="Rhea" id="RHEA-COMP:10415"/>
        <dbReference type="Rhea" id="RHEA-COMP:10416"/>
        <dbReference type="ChEBI" id="CHEBI:15378"/>
        <dbReference type="ChEBI" id="CHEBI:57856"/>
        <dbReference type="ChEBI" id="CHEBI:59789"/>
        <dbReference type="ChEBI" id="CHEBI:74896"/>
        <dbReference type="ChEBI" id="CHEBI:74898"/>
        <dbReference type="EC" id="2.1.1.386"/>
    </reaction>
</comment>
<organism evidence="14 15">
    <name type="scientific">Periophthalmus magnuspinnatus</name>
    <dbReference type="NCBI Taxonomy" id="409849"/>
    <lineage>
        <taxon>Eukaryota</taxon>
        <taxon>Metazoa</taxon>
        <taxon>Chordata</taxon>
        <taxon>Craniata</taxon>
        <taxon>Vertebrata</taxon>
        <taxon>Euteleostomi</taxon>
        <taxon>Actinopterygii</taxon>
        <taxon>Neopterygii</taxon>
        <taxon>Teleostei</taxon>
        <taxon>Neoteleostei</taxon>
        <taxon>Acanthomorphata</taxon>
        <taxon>Gobiaria</taxon>
        <taxon>Gobiiformes</taxon>
        <taxon>Gobioidei</taxon>
        <taxon>Gobiidae</taxon>
        <taxon>Oxudercinae</taxon>
        <taxon>Periophthalmus</taxon>
    </lineage>
</organism>
<dbReference type="GO" id="GO:0001510">
    <property type="term" value="P:RNA methylation"/>
    <property type="evidence" value="ECO:0007669"/>
    <property type="project" value="InterPro"/>
</dbReference>
<keyword evidence="15" id="KW-1185">Reference proteome</keyword>
<evidence type="ECO:0000313" key="15">
    <source>
        <dbReference type="Proteomes" id="UP000261520"/>
    </source>
</evidence>
<keyword evidence="6" id="KW-0949">S-adenosyl-L-methionine</keyword>
<dbReference type="GO" id="GO:0090486">
    <property type="term" value="F:small RNA 2'-O-methyltransferase activity"/>
    <property type="evidence" value="ECO:0007669"/>
    <property type="project" value="UniProtKB-EC"/>
</dbReference>
<keyword evidence="9" id="KW-0694">RNA-binding</keyword>
<evidence type="ECO:0000256" key="2">
    <source>
        <dbReference type="ARBA" id="ARBA00009026"/>
    </source>
</evidence>
<dbReference type="GO" id="GO:0005634">
    <property type="term" value="C:nucleus"/>
    <property type="evidence" value="ECO:0007669"/>
    <property type="project" value="TreeGrafter"/>
</dbReference>
<keyword evidence="7" id="KW-0479">Metal-binding</keyword>
<evidence type="ECO:0000256" key="7">
    <source>
        <dbReference type="ARBA" id="ARBA00022723"/>
    </source>
</evidence>
<evidence type="ECO:0000256" key="10">
    <source>
        <dbReference type="ARBA" id="ARBA00023158"/>
    </source>
</evidence>
<comment type="similarity">
    <text evidence="2">Belongs to the methyltransferase superfamily. HEN1 family.</text>
</comment>
<dbReference type="PANTHER" id="PTHR21404:SF3">
    <property type="entry name" value="SMALL RNA 2'-O-METHYLTRANSFERASE"/>
    <property type="match status" value="1"/>
</dbReference>
<accession>A0A3B3ZI29</accession>
<dbReference type="GO" id="GO:0046872">
    <property type="term" value="F:metal ion binding"/>
    <property type="evidence" value="ECO:0007669"/>
    <property type="project" value="UniProtKB-KW"/>
</dbReference>
<keyword evidence="10" id="KW-0943">RNA-mediated gene silencing</keyword>
<dbReference type="Gene3D" id="3.40.50.150">
    <property type="entry name" value="Vaccinia Virus protein VP39"/>
    <property type="match status" value="1"/>
</dbReference>
<evidence type="ECO:0000256" key="5">
    <source>
        <dbReference type="ARBA" id="ARBA00022679"/>
    </source>
</evidence>
<evidence type="ECO:0000256" key="13">
    <source>
        <dbReference type="ARBA" id="ARBA00048418"/>
    </source>
</evidence>
<dbReference type="InterPro" id="IPR029063">
    <property type="entry name" value="SAM-dependent_MTases_sf"/>
</dbReference>
<dbReference type="FunFam" id="3.40.50.150:FF:000124">
    <property type="entry name" value="HEN methyltransferase 1"/>
    <property type="match status" value="1"/>
</dbReference>
<dbReference type="GO" id="GO:0030422">
    <property type="term" value="P:siRNA processing"/>
    <property type="evidence" value="ECO:0007669"/>
    <property type="project" value="TreeGrafter"/>
</dbReference>
<dbReference type="GO" id="GO:0034587">
    <property type="term" value="P:piRNA processing"/>
    <property type="evidence" value="ECO:0007669"/>
    <property type="project" value="TreeGrafter"/>
</dbReference>
<dbReference type="InterPro" id="IPR026610">
    <property type="entry name" value="Hen1"/>
</dbReference>
<dbReference type="STRING" id="409849.ENSPMGP00000004263"/>
<dbReference type="Ensembl" id="ENSPMGT00000004530.1">
    <property type="protein sequence ID" value="ENSPMGP00000004263.1"/>
    <property type="gene ID" value="ENSPMGG00000003635.1"/>
</dbReference>
<dbReference type="GO" id="GO:0003723">
    <property type="term" value="F:RNA binding"/>
    <property type="evidence" value="ECO:0007669"/>
    <property type="project" value="UniProtKB-KW"/>
</dbReference>
<evidence type="ECO:0000256" key="8">
    <source>
        <dbReference type="ARBA" id="ARBA00022842"/>
    </source>
</evidence>
<sequence length="330" mass="37468">MEPFFNPPLHKQRHQFVIDFIKKYKTKKVMDLGCSECTLLKRLKFHREIEHLVGVDINGAKVKKKMHALAPLSTDYLQPGFEQLCVELYQGSVTEPDARLRGFHLAVSIELIEHLLLPDVERFSEVLFGYMAPVHVIISTPNSEFNPLFPGLTGFRHPDHKFEWTRAQFQSWAQRVCVDFEYEVEITGVGLPPGGGLKQFGFCSQIAVFHRLKGGFNISPDERSQGETSYTLLQSINMCMCVCLHRGCVAVPLSLLWASSPRVVALSGSLSNLRLFLMDEPMVKLSQDKSALLLQTDEEVYEGDLEDCGYTEIEQNQSVSPKTLENWEED</sequence>
<evidence type="ECO:0000313" key="14">
    <source>
        <dbReference type="Ensembl" id="ENSPMGP00000004263.1"/>
    </source>
</evidence>
<comment type="cofactor">
    <cofactor evidence="1">
        <name>Mg(2+)</name>
        <dbReference type="ChEBI" id="CHEBI:18420"/>
    </cofactor>
</comment>
<evidence type="ECO:0000256" key="1">
    <source>
        <dbReference type="ARBA" id="ARBA00001946"/>
    </source>
</evidence>
<reference evidence="14" key="1">
    <citation type="submission" date="2025-08" db="UniProtKB">
        <authorList>
            <consortium name="Ensembl"/>
        </authorList>
    </citation>
    <scope>IDENTIFICATION</scope>
</reference>
<evidence type="ECO:0000256" key="3">
    <source>
        <dbReference type="ARBA" id="ARBA00021330"/>
    </source>
</evidence>
<evidence type="ECO:0000256" key="9">
    <source>
        <dbReference type="ARBA" id="ARBA00022884"/>
    </source>
</evidence>
<evidence type="ECO:0000256" key="4">
    <source>
        <dbReference type="ARBA" id="ARBA00022603"/>
    </source>
</evidence>
<proteinExistence type="inferred from homology"/>
<keyword evidence="5" id="KW-0808">Transferase</keyword>
<keyword evidence="8" id="KW-0460">Magnesium</keyword>
<dbReference type="SUPFAM" id="SSF53335">
    <property type="entry name" value="S-adenosyl-L-methionine-dependent methyltransferases"/>
    <property type="match status" value="1"/>
</dbReference>
<name>A0A3B3ZI29_9GOBI</name>
<protein>
    <recommendedName>
        <fullName evidence="3">Small RNA 2'-O-methyltransferase</fullName>
        <ecNumber evidence="12">2.1.1.386</ecNumber>
    </recommendedName>
    <alternativeName>
        <fullName evidence="11">HEN1 methyltransferase homolog 1</fullName>
    </alternativeName>
</protein>
<keyword evidence="4" id="KW-0489">Methyltransferase</keyword>
<reference evidence="14" key="2">
    <citation type="submission" date="2025-09" db="UniProtKB">
        <authorList>
            <consortium name="Ensembl"/>
        </authorList>
    </citation>
    <scope>IDENTIFICATION</scope>
</reference>
<dbReference type="PANTHER" id="PTHR21404">
    <property type="entry name" value="HEN1"/>
    <property type="match status" value="1"/>
</dbReference>
<dbReference type="Proteomes" id="UP000261520">
    <property type="component" value="Unplaced"/>
</dbReference>
<dbReference type="EC" id="2.1.1.386" evidence="12"/>
<evidence type="ECO:0000256" key="12">
    <source>
        <dbReference type="ARBA" id="ARBA00035025"/>
    </source>
</evidence>